<sequence>MVAEGLALSPGLSLTSLSSFILHPSRSYLQTFKRLVVRGVVERRETSVNTMTCPGRPDRLQSADGARKYRSLHYDNIQPPVNVLGLPYSSTAVQKH</sequence>
<evidence type="ECO:0000313" key="2">
    <source>
        <dbReference type="Proteomes" id="UP000821845"/>
    </source>
</evidence>
<reference evidence="1" key="1">
    <citation type="submission" date="2020-05" db="EMBL/GenBank/DDBJ databases">
        <title>Large-scale comparative analyses of tick genomes elucidate their genetic diversity and vector capacities.</title>
        <authorList>
            <person name="Jia N."/>
            <person name="Wang J."/>
            <person name="Shi W."/>
            <person name="Du L."/>
            <person name="Sun Y."/>
            <person name="Zhan W."/>
            <person name="Jiang J."/>
            <person name="Wang Q."/>
            <person name="Zhang B."/>
            <person name="Ji P."/>
            <person name="Sakyi L.B."/>
            <person name="Cui X."/>
            <person name="Yuan T."/>
            <person name="Jiang B."/>
            <person name="Yang W."/>
            <person name="Lam T.T.-Y."/>
            <person name="Chang Q."/>
            <person name="Ding S."/>
            <person name="Wang X."/>
            <person name="Zhu J."/>
            <person name="Ruan X."/>
            <person name="Zhao L."/>
            <person name="Wei J."/>
            <person name="Que T."/>
            <person name="Du C."/>
            <person name="Cheng J."/>
            <person name="Dai P."/>
            <person name="Han X."/>
            <person name="Huang E."/>
            <person name="Gao Y."/>
            <person name="Liu J."/>
            <person name="Shao H."/>
            <person name="Ye R."/>
            <person name="Li L."/>
            <person name="Wei W."/>
            <person name="Wang X."/>
            <person name="Wang C."/>
            <person name="Yang T."/>
            <person name="Huo Q."/>
            <person name="Li W."/>
            <person name="Guo W."/>
            <person name="Chen H."/>
            <person name="Zhou L."/>
            <person name="Ni X."/>
            <person name="Tian J."/>
            <person name="Zhou Y."/>
            <person name="Sheng Y."/>
            <person name="Liu T."/>
            <person name="Pan Y."/>
            <person name="Xia L."/>
            <person name="Li J."/>
            <person name="Zhao F."/>
            <person name="Cao W."/>
        </authorList>
    </citation>
    <scope>NUCLEOTIDE SEQUENCE</scope>
    <source>
        <strain evidence="1">Hyas-2018</strain>
    </source>
</reference>
<accession>A0ACB7SPE0</accession>
<proteinExistence type="predicted"/>
<organism evidence="1 2">
    <name type="scientific">Hyalomma asiaticum</name>
    <name type="common">Tick</name>
    <dbReference type="NCBI Taxonomy" id="266040"/>
    <lineage>
        <taxon>Eukaryota</taxon>
        <taxon>Metazoa</taxon>
        <taxon>Ecdysozoa</taxon>
        <taxon>Arthropoda</taxon>
        <taxon>Chelicerata</taxon>
        <taxon>Arachnida</taxon>
        <taxon>Acari</taxon>
        <taxon>Parasitiformes</taxon>
        <taxon>Ixodida</taxon>
        <taxon>Ixodoidea</taxon>
        <taxon>Ixodidae</taxon>
        <taxon>Hyalomminae</taxon>
        <taxon>Hyalomma</taxon>
    </lineage>
</organism>
<evidence type="ECO:0000313" key="1">
    <source>
        <dbReference type="EMBL" id="KAH6935891.1"/>
    </source>
</evidence>
<dbReference type="Proteomes" id="UP000821845">
    <property type="component" value="Chromosome 3"/>
</dbReference>
<dbReference type="EMBL" id="CM023483">
    <property type="protein sequence ID" value="KAH6935891.1"/>
    <property type="molecule type" value="Genomic_DNA"/>
</dbReference>
<gene>
    <name evidence="1" type="ORF">HPB50_011374</name>
</gene>
<comment type="caution">
    <text evidence="1">The sequence shown here is derived from an EMBL/GenBank/DDBJ whole genome shotgun (WGS) entry which is preliminary data.</text>
</comment>
<protein>
    <submittedName>
        <fullName evidence="1">Uncharacterized protein</fullName>
    </submittedName>
</protein>
<name>A0ACB7SPE0_HYAAI</name>
<keyword evidence="2" id="KW-1185">Reference proteome</keyword>